<evidence type="ECO:0000256" key="1">
    <source>
        <dbReference type="SAM" id="MobiDB-lite"/>
    </source>
</evidence>
<feature type="compositionally biased region" description="Basic residues" evidence="1">
    <location>
        <begin position="745"/>
        <end position="754"/>
    </location>
</feature>
<feature type="compositionally biased region" description="Polar residues" evidence="1">
    <location>
        <begin position="292"/>
        <end position="302"/>
    </location>
</feature>
<reference evidence="2" key="1">
    <citation type="submission" date="2022-01" db="EMBL/GenBank/DDBJ databases">
        <authorList>
            <person name="King R."/>
        </authorList>
    </citation>
    <scope>NUCLEOTIDE SEQUENCE</scope>
</reference>
<feature type="compositionally biased region" description="Polar residues" evidence="1">
    <location>
        <begin position="762"/>
        <end position="780"/>
    </location>
</feature>
<evidence type="ECO:0000313" key="2">
    <source>
        <dbReference type="EMBL" id="CAG9834342.1"/>
    </source>
</evidence>
<accession>A0A9N9SY13</accession>
<feature type="region of interest" description="Disordered" evidence="1">
    <location>
        <begin position="675"/>
        <end position="833"/>
    </location>
</feature>
<feature type="region of interest" description="Disordered" evidence="1">
    <location>
        <begin position="220"/>
        <end position="242"/>
    </location>
</feature>
<feature type="region of interest" description="Disordered" evidence="1">
    <location>
        <begin position="292"/>
        <end position="321"/>
    </location>
</feature>
<protein>
    <submittedName>
        <fullName evidence="2">Uncharacterized protein</fullName>
    </submittedName>
</protein>
<name>A0A9N9SY13_DIABA</name>
<organism evidence="2 3">
    <name type="scientific">Diabrotica balteata</name>
    <name type="common">Banded cucumber beetle</name>
    <dbReference type="NCBI Taxonomy" id="107213"/>
    <lineage>
        <taxon>Eukaryota</taxon>
        <taxon>Metazoa</taxon>
        <taxon>Ecdysozoa</taxon>
        <taxon>Arthropoda</taxon>
        <taxon>Hexapoda</taxon>
        <taxon>Insecta</taxon>
        <taxon>Pterygota</taxon>
        <taxon>Neoptera</taxon>
        <taxon>Endopterygota</taxon>
        <taxon>Coleoptera</taxon>
        <taxon>Polyphaga</taxon>
        <taxon>Cucujiformia</taxon>
        <taxon>Chrysomeloidea</taxon>
        <taxon>Chrysomelidae</taxon>
        <taxon>Galerucinae</taxon>
        <taxon>Diabroticina</taxon>
        <taxon>Diabroticites</taxon>
        <taxon>Diabrotica</taxon>
    </lineage>
</organism>
<feature type="compositionally biased region" description="Polar residues" evidence="1">
    <location>
        <begin position="1144"/>
        <end position="1156"/>
    </location>
</feature>
<keyword evidence="3" id="KW-1185">Reference proteome</keyword>
<sequence>MDVSITKSVVTQINRGKTRKLNIDKWKQNIRKVAVRVCKCKQSAKNCSAELLVGNHAKLFKTFRELSYNGQSKFLSQSVSLQEPKRRKFGEATSRRRCTVKYTVENIRMSRKILTQKDLEEEAAAIFARDTESEVDPFETSGSDNEDYKPSGCEEDVEREHHQIDSGSEGNKMDEKNQMISDEGEKESSSNENAEEGETTIICCQFLALVSSNSMQDPITMTSDGWRPIVGSRRQPPGFETDMRLSQYKSPRQNTETEIIKSESPITITTPESEQHEEIESSTKALSNLNAGPAQAQTTGSNKIAPHSKFNSPKYQTIPPNAVSLGRPSQYGFRKHPMPAKPIKTVTHIVPAPKRKTPPRGPMGSHSTRNEVYIHPTGSLNYPYIKQGPSNVRTRETQGLGVFGTQNHFTVNQPNSHVEINRFPSLSDNVFEQYKSPGVSFIIPKGKNGQDEYSRNLVPPPPSRNLAVEKEKLKNAKIPKFKDSTAAVSEPVLEFHENYAVKPQIQDNLVHAPVVNYDQTFGLQKPFKIKHPAAIDVEVTKENLKVYHNILPNRFKTGKWQDNPNPFTFSYLKPGDQPGAHSHRHQQPIGPQITNEPIVELNLPPFLPTPYRPDPAYPTSPTQSEASTVFSQVSKKMNKFKNAALNNNPLFFDIKEVSTHYPILGRPAFVQEQTESPINDNEIGNEVTTQREESTTKKRRRRPQPRRPTPSTSTTTTTEEPPATEAYMPVNVNEELPVETEKPPPKRLRTRPNRYRVPTGSGAINQDIQENPVQYRTTTPSSENEENSGEKKVRGRNRYRQRGSGIKDPSDVRSSVYRKRTRPTTTTSKPANHKMVNSEYNEPAENNGFRSKYFYHSDLETTPKPQRIVDYEEAIMSYEDKSEVSYESTSSDNLIEDIRYKGLRTTITPEETTVLNIRNPENEIDAVTVPPQYQTEEEQIVDTTVATTIPTTTTTEAQTTTKISRIKTRPTNFKTSNRPRFSVKDYRQRLNQFTTSTPSTTTDIVKTTSEGSRIRFPARLRTRPTHSSTTTAPPPAEETTTEVVIRRRFKPKDPRHSTTTELPNIIPETNIKAVNTRLRPFDRYKTSTEASPKAKVSIKPSIYLNRRKPSINMRTKLNKPEELPVKEKEPEEKQEEDKEDSELTTEYQSVKISTPSDAHLTTLDVNEDDYSQRVSDLTSSFKSEYDTPGLFKNVAPVSRRVPNYFTISTEDPILPIEAFFPGINEKDKDT</sequence>
<feature type="compositionally biased region" description="Polar residues" evidence="1">
    <location>
        <begin position="619"/>
        <end position="629"/>
    </location>
</feature>
<feature type="compositionally biased region" description="Polar residues" evidence="1">
    <location>
        <begin position="309"/>
        <end position="319"/>
    </location>
</feature>
<feature type="region of interest" description="Disordered" evidence="1">
    <location>
        <begin position="1021"/>
        <end position="1042"/>
    </location>
</feature>
<dbReference type="Proteomes" id="UP001153709">
    <property type="component" value="Chromosome 5"/>
</dbReference>
<feature type="compositionally biased region" description="Acidic residues" evidence="1">
    <location>
        <begin position="1132"/>
        <end position="1143"/>
    </location>
</feature>
<feature type="compositionally biased region" description="Pro residues" evidence="1">
    <location>
        <begin position="609"/>
        <end position="618"/>
    </location>
</feature>
<dbReference type="OrthoDB" id="8193595at2759"/>
<feature type="compositionally biased region" description="Low complexity" evidence="1">
    <location>
        <begin position="709"/>
        <end position="726"/>
    </location>
</feature>
<gene>
    <name evidence="2" type="ORF">DIABBA_LOCUS7663</name>
</gene>
<feature type="compositionally biased region" description="Basic and acidic residues" evidence="1">
    <location>
        <begin position="1118"/>
        <end position="1131"/>
    </location>
</feature>
<feature type="region of interest" description="Disordered" evidence="1">
    <location>
        <begin position="609"/>
        <end position="629"/>
    </location>
</feature>
<feature type="region of interest" description="Disordered" evidence="1">
    <location>
        <begin position="128"/>
        <end position="197"/>
    </location>
</feature>
<dbReference type="AlphaFoldDB" id="A0A9N9SY13"/>
<proteinExistence type="predicted"/>
<feature type="region of interest" description="Disordered" evidence="1">
    <location>
        <begin position="1107"/>
        <end position="1166"/>
    </location>
</feature>
<evidence type="ECO:0000313" key="3">
    <source>
        <dbReference type="Proteomes" id="UP001153709"/>
    </source>
</evidence>
<dbReference type="EMBL" id="OU898280">
    <property type="protein sequence ID" value="CAG9834342.1"/>
    <property type="molecule type" value="Genomic_DNA"/>
</dbReference>